<protein>
    <submittedName>
        <fullName evidence="3">Pyridoxamine 5'-phosphate oxidase family protein</fullName>
    </submittedName>
</protein>
<evidence type="ECO:0000313" key="3">
    <source>
        <dbReference type="EMBL" id="AIF15679.1"/>
    </source>
</evidence>
<dbReference type="InterPro" id="IPR012349">
    <property type="entry name" value="Split_barrel_FMN-bd"/>
</dbReference>
<dbReference type="PANTHER" id="PTHR35176">
    <property type="entry name" value="HEME OXYGENASE HI_0854-RELATED"/>
    <property type="match status" value="1"/>
</dbReference>
<dbReference type="SUPFAM" id="SSF50475">
    <property type="entry name" value="FMN-binding split barrel"/>
    <property type="match status" value="1"/>
</dbReference>
<feature type="domain" description="Pyridoxamine 5'-phosphate oxidase N-terminal" evidence="2">
    <location>
        <begin position="1"/>
        <end position="125"/>
    </location>
</feature>
<dbReference type="GO" id="GO:0070967">
    <property type="term" value="F:coenzyme F420 binding"/>
    <property type="evidence" value="ECO:0007669"/>
    <property type="project" value="TreeGrafter"/>
</dbReference>
<dbReference type="EMBL" id="KF901034">
    <property type="protein sequence ID" value="AIF15679.1"/>
    <property type="molecule type" value="Genomic_DNA"/>
</dbReference>
<dbReference type="GO" id="GO:0016627">
    <property type="term" value="F:oxidoreductase activity, acting on the CH-CH group of donors"/>
    <property type="evidence" value="ECO:0007669"/>
    <property type="project" value="TreeGrafter"/>
</dbReference>
<dbReference type="PANTHER" id="PTHR35176:SF6">
    <property type="entry name" value="HEME OXYGENASE HI_0854-RELATED"/>
    <property type="match status" value="1"/>
</dbReference>
<proteinExistence type="predicted"/>
<organism evidence="3">
    <name type="scientific">uncultured marine thaumarchaeote KM3_71_C08</name>
    <dbReference type="NCBI Taxonomy" id="1456257"/>
    <lineage>
        <taxon>Archaea</taxon>
        <taxon>Nitrososphaerota</taxon>
        <taxon>environmental samples</taxon>
    </lineage>
</organism>
<dbReference type="InterPro" id="IPR019920">
    <property type="entry name" value="F420-binding_dom_put"/>
</dbReference>
<dbReference type="InterPro" id="IPR011576">
    <property type="entry name" value="Pyridox_Oxase_N"/>
</dbReference>
<evidence type="ECO:0000256" key="1">
    <source>
        <dbReference type="ARBA" id="ARBA00023002"/>
    </source>
</evidence>
<dbReference type="Pfam" id="PF01243">
    <property type="entry name" value="PNPOx_N"/>
    <property type="match status" value="1"/>
</dbReference>
<dbReference type="NCBIfam" id="TIGR03618">
    <property type="entry name" value="Rv1155_F420"/>
    <property type="match status" value="1"/>
</dbReference>
<accession>A0A075HI89</accession>
<evidence type="ECO:0000259" key="2">
    <source>
        <dbReference type="Pfam" id="PF01243"/>
    </source>
</evidence>
<dbReference type="GO" id="GO:0005829">
    <property type="term" value="C:cytosol"/>
    <property type="evidence" value="ECO:0007669"/>
    <property type="project" value="TreeGrafter"/>
</dbReference>
<dbReference type="InterPro" id="IPR052019">
    <property type="entry name" value="F420H2_bilvrd_red/Heme_oxyg"/>
</dbReference>
<reference evidence="3" key="1">
    <citation type="journal article" date="2014" name="Genome Biol. Evol.">
        <title>Pangenome evidence for extensive interdomain horizontal transfer affecting lineage core and shell genes in uncultured planktonic thaumarchaeota and euryarchaeota.</title>
        <authorList>
            <person name="Deschamps P."/>
            <person name="Zivanovic Y."/>
            <person name="Moreira D."/>
            <person name="Rodriguez-Valera F."/>
            <person name="Lopez-Garcia P."/>
        </authorList>
    </citation>
    <scope>NUCLEOTIDE SEQUENCE</scope>
</reference>
<name>A0A075HI89_9ARCH</name>
<dbReference type="Gene3D" id="2.30.110.10">
    <property type="entry name" value="Electron Transport, Fmn-binding Protein, Chain A"/>
    <property type="match status" value="1"/>
</dbReference>
<sequence length="135" mass="15665">MDPKVEKLFQEKNLVFIATINLDGSPQLTPVWGDYQDGYILLNTAKGRIKHRNVLHDSRVAVCVVSHDNPLDMITIRGNVTEIIPDYDYGHADKLAKKYMNLEKYPFKRINEKRIIFKIKPEHVYILPTIKMNQG</sequence>
<keyword evidence="1" id="KW-0560">Oxidoreductase</keyword>
<dbReference type="AlphaFoldDB" id="A0A075HI89"/>